<dbReference type="AlphaFoldDB" id="A0A382NA68"/>
<organism evidence="1">
    <name type="scientific">marine metagenome</name>
    <dbReference type="NCBI Taxonomy" id="408172"/>
    <lineage>
        <taxon>unclassified sequences</taxon>
        <taxon>metagenomes</taxon>
        <taxon>ecological metagenomes</taxon>
    </lineage>
</organism>
<evidence type="ECO:0008006" key="2">
    <source>
        <dbReference type="Google" id="ProtNLM"/>
    </source>
</evidence>
<accession>A0A382NA68</accession>
<evidence type="ECO:0000313" key="1">
    <source>
        <dbReference type="EMBL" id="SVC56652.1"/>
    </source>
</evidence>
<dbReference type="Gene3D" id="3.40.630.10">
    <property type="entry name" value="Zn peptidases"/>
    <property type="match status" value="1"/>
</dbReference>
<dbReference type="EMBL" id="UINC01098264">
    <property type="protein sequence ID" value="SVC56652.1"/>
    <property type="molecule type" value="Genomic_DNA"/>
</dbReference>
<feature type="non-terminal residue" evidence="1">
    <location>
        <position position="134"/>
    </location>
</feature>
<name>A0A382NA68_9ZZZZ</name>
<sequence length="134" mass="15250">MKNPLFTLILTLLLVSPTIAQDLLDPAVRDLLHEALSGEIAKDHVIAITRNHRIQGSRGYRDAANYVVEQLRSYGFSEQDAYVESFPSDGRITYQTWQSPSGWAIEWGELRMLEPYEERITGYPEIGMSVITYS</sequence>
<protein>
    <recommendedName>
        <fullName evidence="2">Peptidase M28 domain-containing protein</fullName>
    </recommendedName>
</protein>
<gene>
    <name evidence="1" type="ORF">METZ01_LOCUS309506</name>
</gene>
<proteinExistence type="predicted"/>
<reference evidence="1" key="1">
    <citation type="submission" date="2018-05" db="EMBL/GenBank/DDBJ databases">
        <authorList>
            <person name="Lanie J.A."/>
            <person name="Ng W.-L."/>
            <person name="Kazmierczak K.M."/>
            <person name="Andrzejewski T.M."/>
            <person name="Davidsen T.M."/>
            <person name="Wayne K.J."/>
            <person name="Tettelin H."/>
            <person name="Glass J.I."/>
            <person name="Rusch D."/>
            <person name="Podicherti R."/>
            <person name="Tsui H.-C.T."/>
            <person name="Winkler M.E."/>
        </authorList>
    </citation>
    <scope>NUCLEOTIDE SEQUENCE</scope>
</reference>